<dbReference type="InterPro" id="IPR029068">
    <property type="entry name" value="Glyas_Bleomycin-R_OHBP_Dase"/>
</dbReference>
<dbReference type="InterPro" id="IPR051785">
    <property type="entry name" value="MMCE/EMCE_epimerase"/>
</dbReference>
<dbReference type="Gene3D" id="3.10.180.10">
    <property type="entry name" value="2,3-Dihydroxybiphenyl 1,2-Dioxygenase, domain 1"/>
    <property type="match status" value="2"/>
</dbReference>
<dbReference type="PANTHER" id="PTHR43048">
    <property type="entry name" value="METHYLMALONYL-COA EPIMERASE"/>
    <property type="match status" value="1"/>
</dbReference>
<evidence type="ECO:0000256" key="2">
    <source>
        <dbReference type="SAM" id="MobiDB-lite"/>
    </source>
</evidence>
<dbReference type="PANTHER" id="PTHR43048:SF3">
    <property type="entry name" value="METHYLMALONYL-COA EPIMERASE, MITOCHONDRIAL"/>
    <property type="match status" value="1"/>
</dbReference>
<sequence>MPTARAVDHLAWTVPDLDAAVDFLGEHLGGACCYRQGPVQDPVGDWMTRKLAVHPRAVAHIAMVRLGRLRNLELFGYTAPDQRTTPPAADDVGAFHLGVHVQDVAAAADRLAAAGGVRRLGPSFLDTPAGRIKLTTGPEHVSYGVADLDATLAFVVEVLGGTPVGAVTTMDTTADPDAQELGVRPGTVRRVTVRLGPATLVELVEHRTGGRRVPPRNSDVGGHHLALHVEDVDAAARYLDRQPGVTVLGTPETVPDGPIAGDRWVYFATPVGLQMEVLHMPDGALPYERDTTARRATVSDWLAAPDPTNRTPTRPMTQRRMIDALD</sequence>
<evidence type="ECO:0000313" key="5">
    <source>
        <dbReference type="Proteomes" id="UP001595912"/>
    </source>
</evidence>
<dbReference type="PROSITE" id="PS51819">
    <property type="entry name" value="VOC"/>
    <property type="match status" value="1"/>
</dbReference>
<feature type="region of interest" description="Disordered" evidence="2">
    <location>
        <begin position="303"/>
        <end position="326"/>
    </location>
</feature>
<feature type="compositionally biased region" description="Low complexity" evidence="2">
    <location>
        <begin position="305"/>
        <end position="319"/>
    </location>
</feature>
<accession>A0ABV9VVU9</accession>
<dbReference type="Proteomes" id="UP001595912">
    <property type="component" value="Unassembled WGS sequence"/>
</dbReference>
<reference evidence="5" key="1">
    <citation type="journal article" date="2019" name="Int. J. Syst. Evol. Microbiol.">
        <title>The Global Catalogue of Microorganisms (GCM) 10K type strain sequencing project: providing services to taxonomists for standard genome sequencing and annotation.</title>
        <authorList>
            <consortium name="The Broad Institute Genomics Platform"/>
            <consortium name="The Broad Institute Genome Sequencing Center for Infectious Disease"/>
            <person name="Wu L."/>
            <person name="Ma J."/>
        </authorList>
    </citation>
    <scope>NUCLEOTIDE SEQUENCE [LARGE SCALE GENOMIC DNA]</scope>
    <source>
        <strain evidence="5">CGMCC 4.7152</strain>
    </source>
</reference>
<dbReference type="Pfam" id="PF13669">
    <property type="entry name" value="Glyoxalase_4"/>
    <property type="match status" value="2"/>
</dbReference>
<dbReference type="RefSeq" id="WP_380115959.1">
    <property type="nucleotide sequence ID" value="NZ_JBHSIU010000018.1"/>
</dbReference>
<dbReference type="InterPro" id="IPR037523">
    <property type="entry name" value="VOC_core"/>
</dbReference>
<proteinExistence type="predicted"/>
<evidence type="ECO:0000256" key="1">
    <source>
        <dbReference type="ARBA" id="ARBA00022723"/>
    </source>
</evidence>
<feature type="domain" description="VOC" evidence="3">
    <location>
        <begin position="137"/>
        <end position="280"/>
    </location>
</feature>
<gene>
    <name evidence="4" type="ORF">ACFPIJ_16945</name>
</gene>
<keyword evidence="5" id="KW-1185">Reference proteome</keyword>
<keyword evidence="1" id="KW-0479">Metal-binding</keyword>
<name>A0ABV9VVU9_9ACTN</name>
<comment type="caution">
    <text evidence="4">The sequence shown here is derived from an EMBL/GenBank/DDBJ whole genome shotgun (WGS) entry which is preliminary data.</text>
</comment>
<evidence type="ECO:0000259" key="3">
    <source>
        <dbReference type="PROSITE" id="PS51819"/>
    </source>
</evidence>
<evidence type="ECO:0000313" key="4">
    <source>
        <dbReference type="EMBL" id="MFC4999513.1"/>
    </source>
</evidence>
<dbReference type="SUPFAM" id="SSF54593">
    <property type="entry name" value="Glyoxalase/Bleomycin resistance protein/Dihydroxybiphenyl dioxygenase"/>
    <property type="match status" value="2"/>
</dbReference>
<organism evidence="4 5">
    <name type="scientific">Dactylosporangium cerinum</name>
    <dbReference type="NCBI Taxonomy" id="1434730"/>
    <lineage>
        <taxon>Bacteria</taxon>
        <taxon>Bacillati</taxon>
        <taxon>Actinomycetota</taxon>
        <taxon>Actinomycetes</taxon>
        <taxon>Micromonosporales</taxon>
        <taxon>Micromonosporaceae</taxon>
        <taxon>Dactylosporangium</taxon>
    </lineage>
</organism>
<dbReference type="EMBL" id="JBHSIU010000018">
    <property type="protein sequence ID" value="MFC4999513.1"/>
    <property type="molecule type" value="Genomic_DNA"/>
</dbReference>
<protein>
    <submittedName>
        <fullName evidence="4">VOC family protein</fullName>
    </submittedName>
</protein>